<accession>A0ABW1TWJ8</accession>
<reference evidence="3" key="1">
    <citation type="journal article" date="2019" name="Int. J. Syst. Evol. Microbiol.">
        <title>The Global Catalogue of Microorganisms (GCM) 10K type strain sequencing project: providing services to taxonomists for standard genome sequencing and annotation.</title>
        <authorList>
            <consortium name="The Broad Institute Genomics Platform"/>
            <consortium name="The Broad Institute Genome Sequencing Center for Infectious Disease"/>
            <person name="Wu L."/>
            <person name="Ma J."/>
        </authorList>
    </citation>
    <scope>NUCLEOTIDE SEQUENCE [LARGE SCALE GENOMIC DNA]</scope>
    <source>
        <strain evidence="3">CCUG 39402</strain>
    </source>
</reference>
<dbReference type="InterPro" id="IPR025311">
    <property type="entry name" value="DUF4166"/>
</dbReference>
<organism evidence="2 3">
    <name type="scientific">Polaromonas aquatica</name>
    <dbReference type="NCBI Taxonomy" id="332657"/>
    <lineage>
        <taxon>Bacteria</taxon>
        <taxon>Pseudomonadati</taxon>
        <taxon>Pseudomonadota</taxon>
        <taxon>Betaproteobacteria</taxon>
        <taxon>Burkholderiales</taxon>
        <taxon>Comamonadaceae</taxon>
        <taxon>Polaromonas</taxon>
    </lineage>
</organism>
<dbReference type="RefSeq" id="WP_371436802.1">
    <property type="nucleotide sequence ID" value="NZ_JBHSRS010000018.1"/>
</dbReference>
<evidence type="ECO:0000313" key="3">
    <source>
        <dbReference type="Proteomes" id="UP001596270"/>
    </source>
</evidence>
<keyword evidence="3" id="KW-1185">Reference proteome</keyword>
<comment type="caution">
    <text evidence="2">The sequence shown here is derived from an EMBL/GenBank/DDBJ whole genome shotgun (WGS) entry which is preliminary data.</text>
</comment>
<protein>
    <submittedName>
        <fullName evidence="2">DUF4166 domain-containing protein</fullName>
    </submittedName>
</protein>
<gene>
    <name evidence="2" type="ORF">ACFQND_08490</name>
</gene>
<dbReference type="Proteomes" id="UP001596270">
    <property type="component" value="Unassembled WGS sequence"/>
</dbReference>
<feature type="domain" description="DUF4166" evidence="1">
    <location>
        <begin position="20"/>
        <end position="174"/>
    </location>
</feature>
<evidence type="ECO:0000313" key="2">
    <source>
        <dbReference type="EMBL" id="MFC6281263.1"/>
    </source>
</evidence>
<proteinExistence type="predicted"/>
<sequence>MTETTSMYEQVMGVEFSTLGMAVQRFHRLSGHHELQGWVETIAPHSVLAKLLAFGLGTPMRASQGPIRFELQAEPNYETWTRFFPTQVMRSTLHRREREIVESLGAARLTFELAATEKRLVMRLLRLHFLGLRCPAWLAPRIVAEEAGAGDQLQFRIEATVPFVGVVASYRGHLVLPMEMAS</sequence>
<evidence type="ECO:0000259" key="1">
    <source>
        <dbReference type="Pfam" id="PF13761"/>
    </source>
</evidence>
<dbReference type="Pfam" id="PF13761">
    <property type="entry name" value="DUF4166"/>
    <property type="match status" value="1"/>
</dbReference>
<dbReference type="EMBL" id="JBHSRS010000018">
    <property type="protein sequence ID" value="MFC6281263.1"/>
    <property type="molecule type" value="Genomic_DNA"/>
</dbReference>
<name>A0ABW1TWJ8_9BURK</name>